<evidence type="ECO:0000313" key="2">
    <source>
        <dbReference type="Proteomes" id="UP000499080"/>
    </source>
</evidence>
<dbReference type="AlphaFoldDB" id="A0A4Y2LCG6"/>
<reference evidence="1 2" key="1">
    <citation type="journal article" date="2019" name="Sci. Rep.">
        <title>Orb-weaving spider Araneus ventricosus genome elucidates the spidroin gene catalogue.</title>
        <authorList>
            <person name="Kono N."/>
            <person name="Nakamura H."/>
            <person name="Ohtoshi R."/>
            <person name="Moran D.A.P."/>
            <person name="Shinohara A."/>
            <person name="Yoshida Y."/>
            <person name="Fujiwara M."/>
            <person name="Mori M."/>
            <person name="Tomita M."/>
            <person name="Arakawa K."/>
        </authorList>
    </citation>
    <scope>NUCLEOTIDE SEQUENCE [LARGE SCALE GENOMIC DNA]</scope>
</reference>
<gene>
    <name evidence="1" type="ORF">AVEN_241056_1</name>
</gene>
<protein>
    <submittedName>
        <fullName evidence="1">Uncharacterized protein</fullName>
    </submittedName>
</protein>
<dbReference type="Proteomes" id="UP000499080">
    <property type="component" value="Unassembled WGS sequence"/>
</dbReference>
<keyword evidence="2" id="KW-1185">Reference proteome</keyword>
<evidence type="ECO:0000313" key="1">
    <source>
        <dbReference type="EMBL" id="GBN12159.1"/>
    </source>
</evidence>
<proteinExistence type="predicted"/>
<accession>A0A4Y2LCG6</accession>
<dbReference type="OrthoDB" id="6512026at2759"/>
<name>A0A4Y2LCG6_ARAVE</name>
<sequence length="226" mass="25741">MDRLMSLAYAECPLDVLERLVAQYFVDVIRDEDAQYSSRLIQAKYPKAVLAYNMKYEAAKNYPKTSRHVRSIEIKDDTGNERDDKFYSLLKRLEKLLNSSVIGTKNVPRRNWNVVYWMYFKKGLVQRECQANYVHPGKLTCGRLAERRIPSLNKAPIEGLKTSALSGGKNGLYLEGLICGILCLMLLDTGTSATVLTAALVLKLKEQLQTSLARLLLVKKQRYTEN</sequence>
<organism evidence="1 2">
    <name type="scientific">Araneus ventricosus</name>
    <name type="common">Orbweaver spider</name>
    <name type="synonym">Epeira ventricosa</name>
    <dbReference type="NCBI Taxonomy" id="182803"/>
    <lineage>
        <taxon>Eukaryota</taxon>
        <taxon>Metazoa</taxon>
        <taxon>Ecdysozoa</taxon>
        <taxon>Arthropoda</taxon>
        <taxon>Chelicerata</taxon>
        <taxon>Arachnida</taxon>
        <taxon>Araneae</taxon>
        <taxon>Araneomorphae</taxon>
        <taxon>Entelegynae</taxon>
        <taxon>Araneoidea</taxon>
        <taxon>Araneidae</taxon>
        <taxon>Araneus</taxon>
    </lineage>
</organism>
<dbReference type="EMBL" id="BGPR01005653">
    <property type="protein sequence ID" value="GBN12159.1"/>
    <property type="molecule type" value="Genomic_DNA"/>
</dbReference>
<dbReference type="GO" id="GO:0006508">
    <property type="term" value="P:proteolysis"/>
    <property type="evidence" value="ECO:0007669"/>
    <property type="project" value="InterPro"/>
</dbReference>
<comment type="caution">
    <text evidence="1">The sequence shown here is derived from an EMBL/GenBank/DDBJ whole genome shotgun (WGS) entry which is preliminary data.</text>
</comment>
<dbReference type="PROSITE" id="PS00141">
    <property type="entry name" value="ASP_PROTEASE"/>
    <property type="match status" value="1"/>
</dbReference>
<dbReference type="InterPro" id="IPR001969">
    <property type="entry name" value="Aspartic_peptidase_AS"/>
</dbReference>
<dbReference type="GO" id="GO:0004190">
    <property type="term" value="F:aspartic-type endopeptidase activity"/>
    <property type="evidence" value="ECO:0007669"/>
    <property type="project" value="InterPro"/>
</dbReference>